<reference evidence="4" key="1">
    <citation type="submission" date="2023-02" db="EMBL/GenBank/DDBJ databases">
        <title>Kitasatospora phosalacinea NBRC 14362.</title>
        <authorList>
            <person name="Ichikawa N."/>
            <person name="Sato H."/>
            <person name="Tonouchi N."/>
        </authorList>
    </citation>
    <scope>NUCLEOTIDE SEQUENCE</scope>
    <source>
        <strain evidence="4">NBRC 14362</strain>
    </source>
</reference>
<dbReference type="InterPro" id="IPR050109">
    <property type="entry name" value="HTH-type_TetR-like_transc_reg"/>
</dbReference>
<sequence length="204" mass="22257">MNIHSVTPKRPDLDRLLIDSALALFAERTYEGTQMPAVAQHAGVGVGSIYRYFPSKEALGNAAFRHAKRTLLDTLAGALADGGPTGTAREEFARFWRGFTRYASAHPDAFVFLEHQQHDTFLDPESRALADELHRLAADFIERGQRGGAIRDGDAEQLVGLALGAFTGLVKLVRPAGGLDALPAEDLDRAEAAVWDLLHRKADR</sequence>
<name>A0A9W6PD12_9ACTN</name>
<dbReference type="Pfam" id="PF00440">
    <property type="entry name" value="TetR_N"/>
    <property type="match status" value="1"/>
</dbReference>
<dbReference type="EMBL" id="BSRX01000003">
    <property type="protein sequence ID" value="GLW52733.1"/>
    <property type="molecule type" value="Genomic_DNA"/>
</dbReference>
<protein>
    <submittedName>
        <fullName evidence="4">HTH-type transcriptional repressor FatR</fullName>
    </submittedName>
</protein>
<dbReference type="InterPro" id="IPR009057">
    <property type="entry name" value="Homeodomain-like_sf"/>
</dbReference>
<organism evidence="4 5">
    <name type="scientific">Kitasatospora phosalacinea</name>
    <dbReference type="NCBI Taxonomy" id="2065"/>
    <lineage>
        <taxon>Bacteria</taxon>
        <taxon>Bacillati</taxon>
        <taxon>Actinomycetota</taxon>
        <taxon>Actinomycetes</taxon>
        <taxon>Kitasatosporales</taxon>
        <taxon>Streptomycetaceae</taxon>
        <taxon>Kitasatospora</taxon>
    </lineage>
</organism>
<dbReference type="SUPFAM" id="SSF48498">
    <property type="entry name" value="Tetracyclin repressor-like, C-terminal domain"/>
    <property type="match status" value="1"/>
</dbReference>
<evidence type="ECO:0000256" key="1">
    <source>
        <dbReference type="ARBA" id="ARBA00023125"/>
    </source>
</evidence>
<dbReference type="InterPro" id="IPR036271">
    <property type="entry name" value="Tet_transcr_reg_TetR-rel_C_sf"/>
</dbReference>
<dbReference type="Gene3D" id="1.10.357.10">
    <property type="entry name" value="Tetracycline Repressor, domain 2"/>
    <property type="match status" value="1"/>
</dbReference>
<dbReference type="InterPro" id="IPR032551">
    <property type="entry name" value="BscR_C"/>
</dbReference>
<dbReference type="GO" id="GO:0003700">
    <property type="term" value="F:DNA-binding transcription factor activity"/>
    <property type="evidence" value="ECO:0007669"/>
    <property type="project" value="TreeGrafter"/>
</dbReference>
<accession>A0A9W6PD12</accession>
<gene>
    <name evidence="4" type="primary">fatR</name>
    <name evidence="4" type="ORF">Kpho01_07440</name>
</gene>
<evidence type="ECO:0000259" key="3">
    <source>
        <dbReference type="PROSITE" id="PS50977"/>
    </source>
</evidence>
<dbReference type="Pfam" id="PF16295">
    <property type="entry name" value="TetR_C_10"/>
    <property type="match status" value="1"/>
</dbReference>
<dbReference type="AlphaFoldDB" id="A0A9W6PD12"/>
<comment type="caution">
    <text evidence="4">The sequence shown here is derived from an EMBL/GenBank/DDBJ whole genome shotgun (WGS) entry which is preliminary data.</text>
</comment>
<dbReference type="Proteomes" id="UP001165143">
    <property type="component" value="Unassembled WGS sequence"/>
</dbReference>
<evidence type="ECO:0000313" key="4">
    <source>
        <dbReference type="EMBL" id="GLW52733.1"/>
    </source>
</evidence>
<keyword evidence="1 2" id="KW-0238">DNA-binding</keyword>
<feature type="domain" description="HTH tetR-type" evidence="3">
    <location>
        <begin position="11"/>
        <end position="71"/>
    </location>
</feature>
<dbReference type="PANTHER" id="PTHR30055">
    <property type="entry name" value="HTH-TYPE TRANSCRIPTIONAL REGULATOR RUTR"/>
    <property type="match status" value="1"/>
</dbReference>
<dbReference type="SUPFAM" id="SSF46689">
    <property type="entry name" value="Homeodomain-like"/>
    <property type="match status" value="1"/>
</dbReference>
<evidence type="ECO:0000313" key="5">
    <source>
        <dbReference type="Proteomes" id="UP001165143"/>
    </source>
</evidence>
<dbReference type="PANTHER" id="PTHR30055:SF207">
    <property type="entry name" value="HTH-TYPE TRANSCRIPTIONAL REPRESSOR FATR"/>
    <property type="match status" value="1"/>
</dbReference>
<evidence type="ECO:0000256" key="2">
    <source>
        <dbReference type="PROSITE-ProRule" id="PRU00335"/>
    </source>
</evidence>
<dbReference type="InterPro" id="IPR001647">
    <property type="entry name" value="HTH_TetR"/>
</dbReference>
<dbReference type="GO" id="GO:0000976">
    <property type="term" value="F:transcription cis-regulatory region binding"/>
    <property type="evidence" value="ECO:0007669"/>
    <property type="project" value="TreeGrafter"/>
</dbReference>
<feature type="DNA-binding region" description="H-T-H motif" evidence="2">
    <location>
        <begin position="34"/>
        <end position="53"/>
    </location>
</feature>
<proteinExistence type="predicted"/>
<dbReference type="PROSITE" id="PS50977">
    <property type="entry name" value="HTH_TETR_2"/>
    <property type="match status" value="1"/>
</dbReference>
<dbReference type="PRINTS" id="PR00455">
    <property type="entry name" value="HTHTETR"/>
</dbReference>